<dbReference type="Pfam" id="PF22486">
    <property type="entry name" value="MATH_2"/>
    <property type="match status" value="1"/>
</dbReference>
<dbReference type="GO" id="GO:0005829">
    <property type="term" value="C:cytosol"/>
    <property type="evidence" value="ECO:0007669"/>
    <property type="project" value="TreeGrafter"/>
</dbReference>
<sequence>MASNNEIANASNLQAAEELLPQFDELEIIGTYSFVWPVDNFTKLNKERVESLEFKTDDHCTWYFFDLSTMTEKSIGLFLENVDCKNSSSSKDVCAAVVIRIMNPQDPTKFFLKVFHNRFNQYEADWGYHDFMKWDILFDHEQPYVIDDKLVIECIIQLKKDPTGILWQNFKVYDSKKTTGYVGLYNQGATCYMNSLFQSLFFTNIFRKSVYQIPTENDNPQESVALALQRLFFNLQFSSFAVSTTEITQSFGWDSHESFMQHDVQEFSRLLQEHIERKMLNTPAEGTIKEIFVGKIKSYIKCINVDHESSRSEEFYDIQLNVKGCQDLKESFEEYIREEMLEKENKYMAEGHGLQDAKKGVIFEAFPPVLQIQLKRFDYDMHKDAMVKINDRHEFPAEIDLQPYYISREEQPQSQQNSSFRYILHGVLVHSGSLTSGHYFAFVRPTKEDQWFEFNDERVTPASLDEVFEANFGGQSTHEEAPNTKSEANAYMLVYIRDSSQDQVLAPVTINDIPRHLLERIENEKKTMEAIEKQRAEQHLYMKVYTVSDAGFLMNRGIDFIDALAQKEWCPYQETRLLRSMTVGDFLQQYTAADNRSINDTRVWIIGPQPRTAKKLLRPVHLVPKESYSSLKALQGLCRDQNYPFLRLYIEDYPIQEAPTDPEVILLFAKYYDPVTQTLRGAGKLYVSYDTSFRMIESILSAMVGLKRGVQLDMYQSQPSKENDIYELEELVQSYSMQDYNFMNGDIICFQRHLTHWQAEDLFRAGKCPDAPSYYQALLSEVNVHFMSRDSVYNKAYEVPFKLTLHSVMSIPQVIAKVARHLQQSPDYIQLLYATERVNPLLKGIDRGWDLRDALQMCPNYDLNYDESDLLYLKRMKWTLYYDVLPMSLADTRGKNIYRINVCNTLNQPQTKAFLLSKNALVSEMCHLISPRKKVRVFKVKDGLTVEIIGKRCTVGHWLKSDADNVYAEITPKEECNISREDFYITVYHYEKTLTQTHSIPFKFLIIKDEPFNQTKRRLHERAGLSDEQWSQVKLSMTSLSHILKTPEEGTYEEDQIYDSARPFEHVTHIPTLFLCVRQ</sequence>
<dbReference type="EC" id="3.4.19.12" evidence="3"/>
<dbReference type="STRING" id="91626.A0A0C9MHH3"/>
<dbReference type="Pfam" id="PF12436">
    <property type="entry name" value="USP7_ICP0_bdg"/>
    <property type="match status" value="1"/>
</dbReference>
<evidence type="ECO:0000256" key="2">
    <source>
        <dbReference type="ARBA" id="ARBA00009085"/>
    </source>
</evidence>
<dbReference type="Gene3D" id="3.90.70.10">
    <property type="entry name" value="Cysteine proteinases"/>
    <property type="match status" value="1"/>
</dbReference>
<dbReference type="Pfam" id="PF14533">
    <property type="entry name" value="USP7_C2"/>
    <property type="match status" value="1"/>
</dbReference>
<organism evidence="10">
    <name type="scientific">Mucor ambiguus</name>
    <dbReference type="NCBI Taxonomy" id="91626"/>
    <lineage>
        <taxon>Eukaryota</taxon>
        <taxon>Fungi</taxon>
        <taxon>Fungi incertae sedis</taxon>
        <taxon>Mucoromycota</taxon>
        <taxon>Mucoromycotina</taxon>
        <taxon>Mucoromycetes</taxon>
        <taxon>Mucorales</taxon>
        <taxon>Mucorineae</taxon>
        <taxon>Mucoraceae</taxon>
        <taxon>Mucor</taxon>
    </lineage>
</organism>
<dbReference type="SUPFAM" id="SSF54001">
    <property type="entry name" value="Cysteine proteinases"/>
    <property type="match status" value="1"/>
</dbReference>
<dbReference type="PANTHER" id="PTHR24006:SF644">
    <property type="entry name" value="UBIQUITIN CARBOXYL-TERMINAL HYDROLASE 7"/>
    <property type="match status" value="1"/>
</dbReference>
<evidence type="ECO:0000256" key="3">
    <source>
        <dbReference type="ARBA" id="ARBA00012759"/>
    </source>
</evidence>
<dbReference type="GO" id="GO:0016579">
    <property type="term" value="P:protein deubiquitination"/>
    <property type="evidence" value="ECO:0007669"/>
    <property type="project" value="InterPro"/>
</dbReference>
<dbReference type="InterPro" id="IPR008974">
    <property type="entry name" value="TRAF-like"/>
</dbReference>
<dbReference type="InterPro" id="IPR028889">
    <property type="entry name" value="USP"/>
</dbReference>
<dbReference type="SUPFAM" id="SSF49599">
    <property type="entry name" value="TRAF domain-like"/>
    <property type="match status" value="1"/>
</dbReference>
<accession>A0A0C9MHH3</accession>
<dbReference type="PANTHER" id="PTHR24006">
    <property type="entry name" value="UBIQUITIN CARBOXYL-TERMINAL HYDROLASE"/>
    <property type="match status" value="1"/>
</dbReference>
<feature type="domain" description="MATH" evidence="8">
    <location>
        <begin position="31"/>
        <end position="156"/>
    </location>
</feature>
<evidence type="ECO:0000256" key="4">
    <source>
        <dbReference type="ARBA" id="ARBA00022670"/>
    </source>
</evidence>
<gene>
    <name evidence="10" type="ORF">MAM1_0329d09734</name>
</gene>
<comment type="similarity">
    <text evidence="2">Belongs to the peptidase C19 family.</text>
</comment>
<evidence type="ECO:0000313" key="10">
    <source>
        <dbReference type="EMBL" id="GAN10196.1"/>
    </source>
</evidence>
<dbReference type="InterPro" id="IPR038765">
    <property type="entry name" value="Papain-like_cys_pep_sf"/>
</dbReference>
<dbReference type="GO" id="GO:0004843">
    <property type="term" value="F:cysteine-type deubiquitinase activity"/>
    <property type="evidence" value="ECO:0007669"/>
    <property type="project" value="UniProtKB-EC"/>
</dbReference>
<reference evidence="10" key="1">
    <citation type="submission" date="2014-09" db="EMBL/GenBank/DDBJ databases">
        <title>Draft genome sequence of an oleaginous Mucoromycotina fungus Mucor ambiguus NBRC6742.</title>
        <authorList>
            <person name="Takeda I."/>
            <person name="Yamane N."/>
            <person name="Morita T."/>
            <person name="Tamano K."/>
            <person name="Machida M."/>
            <person name="Baker S."/>
            <person name="Koike H."/>
        </authorList>
    </citation>
    <scope>NUCLEOTIDE SEQUENCE</scope>
    <source>
        <strain evidence="10">NBRC 6742</strain>
    </source>
</reference>
<dbReference type="Proteomes" id="UP000053815">
    <property type="component" value="Unassembled WGS sequence"/>
</dbReference>
<keyword evidence="11" id="KW-1185">Reference proteome</keyword>
<dbReference type="InterPro" id="IPR018200">
    <property type="entry name" value="USP_CS"/>
</dbReference>
<keyword evidence="6" id="KW-0378">Hydrolase</keyword>
<proteinExistence type="inferred from homology"/>
<keyword evidence="5" id="KW-0833">Ubl conjugation pathway</keyword>
<feature type="domain" description="USP" evidence="9">
    <location>
        <begin position="182"/>
        <end position="498"/>
    </location>
</feature>
<protein>
    <recommendedName>
        <fullName evidence="3">ubiquitinyl hydrolase 1</fullName>
        <ecNumber evidence="3">3.4.19.12</ecNumber>
    </recommendedName>
</protein>
<dbReference type="Gene3D" id="3.10.20.90">
    <property type="entry name" value="Phosphatidylinositol 3-kinase Catalytic Subunit, Chain A, domain 1"/>
    <property type="match status" value="2"/>
</dbReference>
<evidence type="ECO:0000259" key="9">
    <source>
        <dbReference type="PROSITE" id="PS50235"/>
    </source>
</evidence>
<evidence type="ECO:0000256" key="7">
    <source>
        <dbReference type="ARBA" id="ARBA00022807"/>
    </source>
</evidence>
<dbReference type="GO" id="GO:0006508">
    <property type="term" value="P:proteolysis"/>
    <property type="evidence" value="ECO:0007669"/>
    <property type="project" value="UniProtKB-KW"/>
</dbReference>
<dbReference type="Pfam" id="PF00443">
    <property type="entry name" value="UCH"/>
    <property type="match status" value="1"/>
</dbReference>
<evidence type="ECO:0000256" key="1">
    <source>
        <dbReference type="ARBA" id="ARBA00000707"/>
    </source>
</evidence>
<keyword evidence="4" id="KW-0645">Protease</keyword>
<dbReference type="Gene3D" id="2.60.210.10">
    <property type="entry name" value="Apoptosis, Tumor Necrosis Factor Receptor Associated Protein 2, Chain A"/>
    <property type="match status" value="1"/>
</dbReference>
<comment type="catalytic activity">
    <reaction evidence="1">
        <text>Thiol-dependent hydrolysis of ester, thioester, amide, peptide and isopeptide bonds formed by the C-terminal Gly of ubiquitin (a 76-residue protein attached to proteins as an intracellular targeting signal).</text>
        <dbReference type="EC" id="3.4.19.12"/>
    </reaction>
</comment>
<dbReference type="InterPro" id="IPR001394">
    <property type="entry name" value="Peptidase_C19_UCH"/>
</dbReference>
<dbReference type="CDD" id="cd00121">
    <property type="entry name" value="MATH"/>
    <property type="match status" value="1"/>
</dbReference>
<dbReference type="PROSITE" id="PS00972">
    <property type="entry name" value="USP_1"/>
    <property type="match status" value="1"/>
</dbReference>
<evidence type="ECO:0000256" key="6">
    <source>
        <dbReference type="ARBA" id="ARBA00022801"/>
    </source>
</evidence>
<dbReference type="FunFam" id="3.90.70.10:FF:000044">
    <property type="entry name" value="Ubiquitin carboxyl-terminal hydrolase 13"/>
    <property type="match status" value="1"/>
</dbReference>
<dbReference type="InterPro" id="IPR024729">
    <property type="entry name" value="USP7_ICP0-binding_dom"/>
</dbReference>
<dbReference type="PROSITE" id="PS00973">
    <property type="entry name" value="USP_2"/>
    <property type="match status" value="1"/>
</dbReference>
<keyword evidence="7" id="KW-0788">Thiol protease</keyword>
<evidence type="ECO:0000256" key="5">
    <source>
        <dbReference type="ARBA" id="ARBA00022786"/>
    </source>
</evidence>
<dbReference type="EMBL" id="DF836618">
    <property type="protein sequence ID" value="GAN10196.1"/>
    <property type="molecule type" value="Genomic_DNA"/>
</dbReference>
<dbReference type="PROSITE" id="PS50235">
    <property type="entry name" value="USP_3"/>
    <property type="match status" value="1"/>
</dbReference>
<dbReference type="GO" id="GO:0031647">
    <property type="term" value="P:regulation of protein stability"/>
    <property type="evidence" value="ECO:0007669"/>
    <property type="project" value="TreeGrafter"/>
</dbReference>
<evidence type="ECO:0000259" key="8">
    <source>
        <dbReference type="PROSITE" id="PS50144"/>
    </source>
</evidence>
<dbReference type="AlphaFoldDB" id="A0A0C9MHH3"/>
<dbReference type="InterPro" id="IPR050164">
    <property type="entry name" value="Peptidase_C19"/>
</dbReference>
<dbReference type="CDD" id="cd02659">
    <property type="entry name" value="peptidase_C19C"/>
    <property type="match status" value="1"/>
</dbReference>
<evidence type="ECO:0000313" key="11">
    <source>
        <dbReference type="Proteomes" id="UP000053815"/>
    </source>
</evidence>
<dbReference type="PROSITE" id="PS50144">
    <property type="entry name" value="MATH"/>
    <property type="match status" value="1"/>
</dbReference>
<dbReference type="InterPro" id="IPR002083">
    <property type="entry name" value="MATH/TRAF_dom"/>
</dbReference>
<dbReference type="OrthoDB" id="289038at2759"/>
<dbReference type="GO" id="GO:0005634">
    <property type="term" value="C:nucleus"/>
    <property type="evidence" value="ECO:0007669"/>
    <property type="project" value="TreeGrafter"/>
</dbReference>
<dbReference type="InterPro" id="IPR029346">
    <property type="entry name" value="USP_C"/>
</dbReference>
<name>A0A0C9MHH3_9FUNG</name>